<sequence length="333" mass="38757">MSKADQRRAKRARAKARKQSRKDELKTSAEARQKHVQKIGQDIITEKFRAGKGKSRHEGKKEGDNFKYITSEKAFRDISACWRRFSAFVAERSDGTDIETLDDILKYADEYIAFKMSEGRSAWTLTTYKAHLGKVFNLPTTEFIQTPPRERKNAKRSRRETENDRHISKKKLDFFERVGGALGLRRQELEKIKGTALAPRRAKNGLWYIHVTEGTKAGKERWSPILAENEQEEAEIIEYFKKAGSDYVFSGKHGTHRVPKKLDQHVNRAGYAKRMYLLYAKDPNTLKNHQKTRLRKELRGYVLDKAAEQKVSDALGHNRDNEYRKSYVYELLE</sequence>
<proteinExistence type="predicted"/>
<dbReference type="GO" id="GO:0006310">
    <property type="term" value="P:DNA recombination"/>
    <property type="evidence" value="ECO:0007669"/>
    <property type="project" value="UniProtKB-KW"/>
</dbReference>
<evidence type="ECO:0000256" key="2">
    <source>
        <dbReference type="SAM" id="MobiDB-lite"/>
    </source>
</evidence>
<dbReference type="AlphaFoldDB" id="A0A8F9SEJ4"/>
<dbReference type="Gene3D" id="1.10.443.10">
    <property type="entry name" value="Intergrase catalytic core"/>
    <property type="match status" value="1"/>
</dbReference>
<dbReference type="EMBL" id="MZ503509">
    <property type="protein sequence ID" value="QYL33242.1"/>
    <property type="molecule type" value="Genomic_DNA"/>
</dbReference>
<dbReference type="EMBL" id="MZ503511">
    <property type="protein sequence ID" value="QYX29000.1"/>
    <property type="molecule type" value="Genomic_DNA"/>
</dbReference>
<dbReference type="GO" id="GO:0003677">
    <property type="term" value="F:DNA binding"/>
    <property type="evidence" value="ECO:0007669"/>
    <property type="project" value="InterPro"/>
</dbReference>
<feature type="compositionally biased region" description="Basic residues" evidence="2">
    <location>
        <begin position="8"/>
        <end position="20"/>
    </location>
</feature>
<organism evidence="3">
    <name type="scientific">Streptococcus gallolyticus</name>
    <dbReference type="NCBI Taxonomy" id="315405"/>
    <lineage>
        <taxon>Bacteria</taxon>
        <taxon>Bacillati</taxon>
        <taxon>Bacillota</taxon>
        <taxon>Bacilli</taxon>
        <taxon>Lactobacillales</taxon>
        <taxon>Streptococcaceae</taxon>
        <taxon>Streptococcus</taxon>
    </lineage>
</organism>
<dbReference type="GO" id="GO:0015074">
    <property type="term" value="P:DNA integration"/>
    <property type="evidence" value="ECO:0007669"/>
    <property type="project" value="InterPro"/>
</dbReference>
<keyword evidence="1" id="KW-0233">DNA recombination</keyword>
<dbReference type="RefSeq" id="WP_105202269.1">
    <property type="nucleotide sequence ID" value="NZ_MZ503509.1"/>
</dbReference>
<evidence type="ECO:0008006" key="5">
    <source>
        <dbReference type="Google" id="ProtNLM"/>
    </source>
</evidence>
<evidence type="ECO:0000313" key="4">
    <source>
        <dbReference type="EMBL" id="QYX29000.1"/>
    </source>
</evidence>
<protein>
    <recommendedName>
        <fullName evidence="5">Core-binding (CB) domain-containing protein</fullName>
    </recommendedName>
</protein>
<evidence type="ECO:0000256" key="1">
    <source>
        <dbReference type="ARBA" id="ARBA00023172"/>
    </source>
</evidence>
<feature type="region of interest" description="Disordered" evidence="2">
    <location>
        <begin position="1"/>
        <end position="36"/>
    </location>
</feature>
<evidence type="ECO:0000313" key="3">
    <source>
        <dbReference type="EMBL" id="QYL33242.1"/>
    </source>
</evidence>
<reference evidence="3" key="1">
    <citation type="submission" date="2021-07" db="EMBL/GenBank/DDBJ databases">
        <authorList>
            <person name="Qin Y."/>
        </authorList>
    </citation>
    <scope>NUCLEOTIDE SEQUENCE</scope>
    <source>
        <strain evidence="4">Sg53</strain>
        <plasmid evidence="3">p5303</plasmid>
    </source>
</reference>
<accession>A0A8F9SEJ4</accession>
<dbReference type="InterPro" id="IPR011010">
    <property type="entry name" value="DNA_brk_join_enz"/>
</dbReference>
<geneLocation type="plasmid" evidence="3">
    <name>p5303</name>
</geneLocation>
<feature type="compositionally biased region" description="Basic and acidic residues" evidence="2">
    <location>
        <begin position="21"/>
        <end position="33"/>
    </location>
</feature>
<dbReference type="InterPro" id="IPR013762">
    <property type="entry name" value="Integrase-like_cat_sf"/>
</dbReference>
<dbReference type="SUPFAM" id="SSF56349">
    <property type="entry name" value="DNA breaking-rejoining enzymes"/>
    <property type="match status" value="1"/>
</dbReference>
<name>A0A8F9SEJ4_9STRE</name>
<keyword evidence="3" id="KW-0614">Plasmid</keyword>